<evidence type="ECO:0000313" key="3">
    <source>
        <dbReference type="Proteomes" id="UP001182556"/>
    </source>
</evidence>
<evidence type="ECO:0000313" key="2">
    <source>
        <dbReference type="EMBL" id="KAK1927078.1"/>
    </source>
</evidence>
<sequence length="395" mass="42524">MPFNLALLGSGLFATNSYLPALAKESNKEIHLHTIWSRSEKSVTTLAAKAKELGFTPRVLHGEAGLQTIWADAAIEGVSFVLPITTQPELIITALQHGKHVISEKPVGKDVEAAKQLIARYESEFKPKGLVWRVAENWEHDTLIRAAGEVLRTDKALGPVLYWQFKTEAVVIDGSSYQATSWRTIPDYQGGFLLDGGVHFAAMLRTVLPDYAVPATVISTSALHRSHIPPHDTVQGICLPAKESTTEPHGPPTALNTINDLKDIPGGTGKSAPTGSILLSWALPDTPPETRAPGGLTVTTLNGVVEITNVNRVWTLRVIPAAGSDVKPREETSPADGVERELEAFVKTVRAVQQGTEDEVQARGYPTGPLWDVAFIQALLSSGGSPVDIKQLLGN</sequence>
<dbReference type="GO" id="GO:0000166">
    <property type="term" value="F:nucleotide binding"/>
    <property type="evidence" value="ECO:0007669"/>
    <property type="project" value="InterPro"/>
</dbReference>
<dbReference type="GO" id="GO:0006740">
    <property type="term" value="P:NADPH regeneration"/>
    <property type="evidence" value="ECO:0007669"/>
    <property type="project" value="TreeGrafter"/>
</dbReference>
<protein>
    <recommendedName>
        <fullName evidence="1">Gfo/Idh/MocA-like oxidoreductase N-terminal domain-containing protein</fullName>
    </recommendedName>
</protein>
<comment type="caution">
    <text evidence="2">The sequence shown here is derived from an EMBL/GenBank/DDBJ whole genome shotgun (WGS) entry which is preliminary data.</text>
</comment>
<dbReference type="Proteomes" id="UP001182556">
    <property type="component" value="Unassembled WGS sequence"/>
</dbReference>
<dbReference type="PANTHER" id="PTHR42840">
    <property type="entry name" value="NAD(P)-BINDING ROSSMANN-FOLD SUPERFAMILY PROTEIN-RELATED"/>
    <property type="match status" value="1"/>
</dbReference>
<dbReference type="Gene3D" id="3.30.360.10">
    <property type="entry name" value="Dihydrodipicolinate Reductase, domain 2"/>
    <property type="match status" value="1"/>
</dbReference>
<feature type="domain" description="Gfo/Idh/MocA-like oxidoreductase N-terminal" evidence="1">
    <location>
        <begin position="3"/>
        <end position="122"/>
    </location>
</feature>
<accession>A0AAD9FVR8</accession>
<dbReference type="AlphaFoldDB" id="A0AAD9FVR8"/>
<dbReference type="SUPFAM" id="SSF51735">
    <property type="entry name" value="NAD(P)-binding Rossmann-fold domains"/>
    <property type="match status" value="1"/>
</dbReference>
<gene>
    <name evidence="2" type="ORF">DB88DRAFT_433551</name>
</gene>
<dbReference type="PANTHER" id="PTHR42840:SF5">
    <property type="entry name" value="NAD(P)-BINDING ROSSMANN-FOLD SUPERFAMILY PROTEIN"/>
    <property type="match status" value="1"/>
</dbReference>
<organism evidence="2 3">
    <name type="scientific">Papiliotrema laurentii</name>
    <name type="common">Cryptococcus laurentii</name>
    <dbReference type="NCBI Taxonomy" id="5418"/>
    <lineage>
        <taxon>Eukaryota</taxon>
        <taxon>Fungi</taxon>
        <taxon>Dikarya</taxon>
        <taxon>Basidiomycota</taxon>
        <taxon>Agaricomycotina</taxon>
        <taxon>Tremellomycetes</taxon>
        <taxon>Tremellales</taxon>
        <taxon>Rhynchogastremaceae</taxon>
        <taxon>Papiliotrema</taxon>
    </lineage>
</organism>
<dbReference type="GO" id="GO:0005737">
    <property type="term" value="C:cytoplasm"/>
    <property type="evidence" value="ECO:0007669"/>
    <property type="project" value="TreeGrafter"/>
</dbReference>
<dbReference type="SUPFAM" id="SSF55347">
    <property type="entry name" value="Glyceraldehyde-3-phosphate dehydrogenase-like, C-terminal domain"/>
    <property type="match status" value="1"/>
</dbReference>
<dbReference type="InterPro" id="IPR036291">
    <property type="entry name" value="NAD(P)-bd_dom_sf"/>
</dbReference>
<dbReference type="GO" id="GO:0016491">
    <property type="term" value="F:oxidoreductase activity"/>
    <property type="evidence" value="ECO:0007669"/>
    <property type="project" value="TreeGrafter"/>
</dbReference>
<name>A0AAD9FVR8_PAPLA</name>
<dbReference type="Pfam" id="PF01408">
    <property type="entry name" value="GFO_IDH_MocA"/>
    <property type="match status" value="1"/>
</dbReference>
<evidence type="ECO:0000259" key="1">
    <source>
        <dbReference type="Pfam" id="PF01408"/>
    </source>
</evidence>
<dbReference type="Gene3D" id="3.40.50.720">
    <property type="entry name" value="NAD(P)-binding Rossmann-like Domain"/>
    <property type="match status" value="1"/>
</dbReference>
<keyword evidence="3" id="KW-1185">Reference proteome</keyword>
<dbReference type="EMBL" id="JAODAN010000001">
    <property type="protein sequence ID" value="KAK1927078.1"/>
    <property type="molecule type" value="Genomic_DNA"/>
</dbReference>
<proteinExistence type="predicted"/>
<reference evidence="2" key="1">
    <citation type="submission" date="2023-02" db="EMBL/GenBank/DDBJ databases">
        <title>Identification and recombinant expression of a fungal hydrolase from Papiliotrema laurentii that hydrolyzes apple cutin and clears colloidal polyester polyurethane.</title>
        <authorList>
            <consortium name="DOE Joint Genome Institute"/>
            <person name="Roman V.A."/>
            <person name="Bojanowski C."/>
            <person name="Crable B.R."/>
            <person name="Wagner D.N."/>
            <person name="Hung C.S."/>
            <person name="Nadeau L.J."/>
            <person name="Schratz L."/>
            <person name="Haridas S."/>
            <person name="Pangilinan J."/>
            <person name="Lipzen A."/>
            <person name="Na H."/>
            <person name="Yan M."/>
            <person name="Ng V."/>
            <person name="Grigoriev I.V."/>
            <person name="Spatafora J.W."/>
            <person name="Barlow D."/>
            <person name="Biffinger J."/>
            <person name="Kelley-Loughnane N."/>
            <person name="Varaljay V.A."/>
            <person name="Crookes-Goodson W.J."/>
        </authorList>
    </citation>
    <scope>NUCLEOTIDE SEQUENCE</scope>
    <source>
        <strain evidence="2">5307AH</strain>
    </source>
</reference>
<dbReference type="InterPro" id="IPR000683">
    <property type="entry name" value="Gfo/Idh/MocA-like_OxRdtase_N"/>
</dbReference>